<evidence type="ECO:0000313" key="2">
    <source>
        <dbReference type="Proteomes" id="UP001164539"/>
    </source>
</evidence>
<accession>A0ACC1X3A4</accession>
<comment type="caution">
    <text evidence="1">The sequence shown here is derived from an EMBL/GenBank/DDBJ whole genome shotgun (WGS) entry which is preliminary data.</text>
</comment>
<evidence type="ECO:0000313" key="1">
    <source>
        <dbReference type="EMBL" id="KAJ4705113.1"/>
    </source>
</evidence>
<keyword evidence="2" id="KW-1185">Reference proteome</keyword>
<protein>
    <submittedName>
        <fullName evidence="1">ECA1 gametogenesis related family protein</fullName>
    </submittedName>
</protein>
<proteinExistence type="predicted"/>
<dbReference type="EMBL" id="CM051405">
    <property type="protein sequence ID" value="KAJ4705113.1"/>
    <property type="molecule type" value="Genomic_DNA"/>
</dbReference>
<organism evidence="1 2">
    <name type="scientific">Melia azedarach</name>
    <name type="common">Chinaberry tree</name>
    <dbReference type="NCBI Taxonomy" id="155640"/>
    <lineage>
        <taxon>Eukaryota</taxon>
        <taxon>Viridiplantae</taxon>
        <taxon>Streptophyta</taxon>
        <taxon>Embryophyta</taxon>
        <taxon>Tracheophyta</taxon>
        <taxon>Spermatophyta</taxon>
        <taxon>Magnoliopsida</taxon>
        <taxon>eudicotyledons</taxon>
        <taxon>Gunneridae</taxon>
        <taxon>Pentapetalae</taxon>
        <taxon>rosids</taxon>
        <taxon>malvids</taxon>
        <taxon>Sapindales</taxon>
        <taxon>Meliaceae</taxon>
        <taxon>Melia</taxon>
    </lineage>
</organism>
<dbReference type="Proteomes" id="UP001164539">
    <property type="component" value="Chromosome 12"/>
</dbReference>
<gene>
    <name evidence="1" type="ORF">OWV82_021936</name>
</gene>
<name>A0ACC1X3A4_MELAZ</name>
<reference evidence="1 2" key="1">
    <citation type="journal article" date="2023" name="Science">
        <title>Complex scaffold remodeling in plant triterpene biosynthesis.</title>
        <authorList>
            <person name="De La Pena R."/>
            <person name="Hodgson H."/>
            <person name="Liu J.C."/>
            <person name="Stephenson M.J."/>
            <person name="Martin A.C."/>
            <person name="Owen C."/>
            <person name="Harkess A."/>
            <person name="Leebens-Mack J."/>
            <person name="Jimenez L.E."/>
            <person name="Osbourn A."/>
            <person name="Sattely E.S."/>
        </authorList>
    </citation>
    <scope>NUCLEOTIDE SEQUENCE [LARGE SCALE GENOMIC DNA]</scope>
    <source>
        <strain evidence="2">cv. JPN11</strain>
        <tissue evidence="1">Leaf</tissue>
    </source>
</reference>
<sequence length="205" mass="22165">MLVVACIAMLVPTGLAWFKPGPPLVQIPGLLPPVQGVDKCWQSLRSIPGCFREIYGSLSHGQIGKIGPFCCSAINQVNNGCWPKIFPLNPSFPSLLKNFCVAPSPPVAAGTNATNKVFLSIQLNESEITECWKSITNTKGCALEIYKSLTDGQIFNDIGPTCCKVVTEIDDKCWAKMFPFNPFFPLLLKSTCAKVVGITPTSKAV</sequence>